<keyword evidence="2" id="KW-1185">Reference proteome</keyword>
<protein>
    <submittedName>
        <fullName evidence="1">Uncharacterized protein</fullName>
    </submittedName>
</protein>
<name>A0A521D7U0_9BACT</name>
<sequence length="170" mass="18336">MGTTEVNEHTIADYSNGDVFLRLDGSGVTNFMPDGGGEVNCQVTAGPWEKFKLAKGSDGYYTIESIAFPGVFLRMDGRNVSEANPTGGVVNCQFGAGPWEKFKLTTHQYGYSIESVAFPGVFLRMNSDNCEKNSAPGCGQVNCSWGTSTTTPIREWFIIAPPVQLSKTGT</sequence>
<gene>
    <name evidence="1" type="ORF">SAMN06265219_107194</name>
</gene>
<evidence type="ECO:0000313" key="1">
    <source>
        <dbReference type="EMBL" id="SMO67776.1"/>
    </source>
</evidence>
<dbReference type="CDD" id="cd00257">
    <property type="entry name" value="beta-trefoil_FSCN-like"/>
    <property type="match status" value="1"/>
</dbReference>
<dbReference type="RefSeq" id="WP_142454429.1">
    <property type="nucleotide sequence ID" value="NZ_FXTP01000007.1"/>
</dbReference>
<accession>A0A521D7U0</accession>
<dbReference type="AlphaFoldDB" id="A0A521D7U0"/>
<dbReference type="Gene3D" id="2.80.10.50">
    <property type="match status" value="1"/>
</dbReference>
<proteinExistence type="predicted"/>
<evidence type="ECO:0000313" key="2">
    <source>
        <dbReference type="Proteomes" id="UP000317557"/>
    </source>
</evidence>
<organism evidence="1 2">
    <name type="scientific">Gracilimonas mengyeensis</name>
    <dbReference type="NCBI Taxonomy" id="1302730"/>
    <lineage>
        <taxon>Bacteria</taxon>
        <taxon>Pseudomonadati</taxon>
        <taxon>Balneolota</taxon>
        <taxon>Balneolia</taxon>
        <taxon>Balneolales</taxon>
        <taxon>Balneolaceae</taxon>
        <taxon>Gracilimonas</taxon>
    </lineage>
</organism>
<dbReference type="Proteomes" id="UP000317557">
    <property type="component" value="Unassembled WGS sequence"/>
</dbReference>
<dbReference type="OrthoDB" id="1098275at2"/>
<reference evidence="1 2" key="1">
    <citation type="submission" date="2017-05" db="EMBL/GenBank/DDBJ databases">
        <authorList>
            <person name="Varghese N."/>
            <person name="Submissions S."/>
        </authorList>
    </citation>
    <scope>NUCLEOTIDE SEQUENCE [LARGE SCALE GENOMIC DNA]</scope>
    <source>
        <strain evidence="1 2">DSM 21985</strain>
    </source>
</reference>
<dbReference type="EMBL" id="FXTP01000007">
    <property type="protein sequence ID" value="SMO67776.1"/>
    <property type="molecule type" value="Genomic_DNA"/>
</dbReference>